<feature type="region of interest" description="Disordered" evidence="1">
    <location>
        <begin position="17"/>
        <end position="37"/>
    </location>
</feature>
<protein>
    <submittedName>
        <fullName evidence="2">Uncharacterized protein</fullName>
    </submittedName>
</protein>
<evidence type="ECO:0000313" key="2">
    <source>
        <dbReference type="EMBL" id="SJN39832.1"/>
    </source>
</evidence>
<organism evidence="2 3">
    <name type="scientific">Microbacterium esteraromaticum</name>
    <dbReference type="NCBI Taxonomy" id="57043"/>
    <lineage>
        <taxon>Bacteria</taxon>
        <taxon>Bacillati</taxon>
        <taxon>Actinomycetota</taxon>
        <taxon>Actinomycetes</taxon>
        <taxon>Micrococcales</taxon>
        <taxon>Microbacteriaceae</taxon>
        <taxon>Microbacterium</taxon>
    </lineage>
</organism>
<keyword evidence="3" id="KW-1185">Reference proteome</keyword>
<accession>A0A1R4K6S1</accession>
<evidence type="ECO:0000313" key="3">
    <source>
        <dbReference type="Proteomes" id="UP000196320"/>
    </source>
</evidence>
<gene>
    <name evidence="2" type="ORF">FM104_10690</name>
</gene>
<dbReference type="AlphaFoldDB" id="A0A1R4K6S1"/>
<evidence type="ECO:0000256" key="1">
    <source>
        <dbReference type="SAM" id="MobiDB-lite"/>
    </source>
</evidence>
<reference evidence="2 3" key="1">
    <citation type="submission" date="2017-02" db="EMBL/GenBank/DDBJ databases">
        <authorList>
            <person name="Peterson S.W."/>
        </authorList>
    </citation>
    <scope>NUCLEOTIDE SEQUENCE [LARGE SCALE GENOMIC DNA]</scope>
    <source>
        <strain evidence="2 3">B Mb 05.01</strain>
    </source>
</reference>
<proteinExistence type="predicted"/>
<dbReference type="Proteomes" id="UP000196320">
    <property type="component" value="Unassembled WGS sequence"/>
</dbReference>
<name>A0A1R4K6S1_9MICO</name>
<sequence length="37" mass="3302">MLGGIASAVGMLTSRTDFGGVSGAGGSASGAAVETAS</sequence>
<dbReference type="EMBL" id="FUKO01000023">
    <property type="protein sequence ID" value="SJN39832.1"/>
    <property type="molecule type" value="Genomic_DNA"/>
</dbReference>